<keyword evidence="4" id="KW-0472">Membrane</keyword>
<dbReference type="AlphaFoldDB" id="A0A0F7IF85"/>
<evidence type="ECO:0000313" key="6">
    <source>
        <dbReference type="Proteomes" id="UP000034723"/>
    </source>
</evidence>
<dbReference type="Gene3D" id="3.60.20.10">
    <property type="entry name" value="Glutamine Phosphoribosylpyrophosphate, subunit 1, domain 1"/>
    <property type="match status" value="1"/>
</dbReference>
<dbReference type="InterPro" id="IPR002692">
    <property type="entry name" value="S45"/>
</dbReference>
<evidence type="ECO:0000256" key="1">
    <source>
        <dbReference type="ARBA" id="ARBA00006586"/>
    </source>
</evidence>
<proteinExistence type="inferred from homology"/>
<dbReference type="CDD" id="cd03747">
    <property type="entry name" value="Ntn_PGA_like"/>
    <property type="match status" value="1"/>
</dbReference>
<keyword evidence="3" id="KW-0865">Zymogen</keyword>
<name>A0A0F7IF85_9EURY</name>
<protein>
    <submittedName>
        <fullName evidence="5">Protein related to penicillin acylase</fullName>
        <ecNumber evidence="5">3.5.1.11</ecNumber>
    </submittedName>
</protein>
<dbReference type="SUPFAM" id="SSF56235">
    <property type="entry name" value="N-terminal nucleophile aminohydrolases (Ntn hydrolases)"/>
    <property type="match status" value="1"/>
</dbReference>
<dbReference type="PIRSF" id="PIRSF001227">
    <property type="entry name" value="Pen_acylase"/>
    <property type="match status" value="1"/>
</dbReference>
<dbReference type="RefSeq" id="WP_052747822.1">
    <property type="nucleotide sequence ID" value="NZ_CP011267.1"/>
</dbReference>
<keyword evidence="2 5" id="KW-0378">Hydrolase</keyword>
<evidence type="ECO:0000256" key="3">
    <source>
        <dbReference type="ARBA" id="ARBA00023145"/>
    </source>
</evidence>
<dbReference type="Pfam" id="PF01804">
    <property type="entry name" value="Penicil_amidase"/>
    <property type="match status" value="1"/>
</dbReference>
<keyword evidence="4" id="KW-0812">Transmembrane</keyword>
<accession>A0A0F7IF85</accession>
<dbReference type="EC" id="3.5.1.11" evidence="5"/>
<dbReference type="InParanoid" id="A0A0F7IF85"/>
<reference evidence="5 6" key="1">
    <citation type="submission" date="2015-04" db="EMBL/GenBank/DDBJ databases">
        <title>The complete genome sequence of the hyperthermophilic, obligate iron-reducing archaeon Geoglobus ahangari strain 234T.</title>
        <authorList>
            <person name="Manzella M.P."/>
            <person name="Holmes D.E."/>
            <person name="Rocheleau J.M."/>
            <person name="Chung A."/>
            <person name="Reguera G."/>
            <person name="Kashefi K."/>
        </authorList>
    </citation>
    <scope>NUCLEOTIDE SEQUENCE [LARGE SCALE GENOMIC DNA]</scope>
    <source>
        <strain evidence="5 6">234</strain>
    </source>
</reference>
<dbReference type="InterPro" id="IPR014395">
    <property type="entry name" value="Pen/GL7ACA/AHL_acylase"/>
</dbReference>
<dbReference type="PANTHER" id="PTHR34218">
    <property type="entry name" value="PEPTIDASE S45 PENICILLIN AMIDASE"/>
    <property type="match status" value="1"/>
</dbReference>
<dbReference type="GeneID" id="24804182"/>
<dbReference type="Gene3D" id="1.10.439.10">
    <property type="entry name" value="Penicillin Amidohydrolase, domain 1"/>
    <property type="match status" value="1"/>
</dbReference>
<evidence type="ECO:0000313" key="5">
    <source>
        <dbReference type="EMBL" id="AKG91099.1"/>
    </source>
</evidence>
<keyword evidence="4" id="KW-1133">Transmembrane helix</keyword>
<dbReference type="KEGG" id="gah:GAH_01614"/>
<keyword evidence="6" id="KW-1185">Reference proteome</keyword>
<evidence type="ECO:0000256" key="4">
    <source>
        <dbReference type="SAM" id="Phobius"/>
    </source>
</evidence>
<dbReference type="Proteomes" id="UP000034723">
    <property type="component" value="Chromosome"/>
</dbReference>
<comment type="similarity">
    <text evidence="1">Belongs to the peptidase S45 family.</text>
</comment>
<dbReference type="InterPro" id="IPR043146">
    <property type="entry name" value="Penicillin_amidase_N_B-knob"/>
</dbReference>
<dbReference type="HOGENOM" id="CLU_011790_0_1_2"/>
<organism evidence="5 6">
    <name type="scientific">Geoglobus ahangari</name>
    <dbReference type="NCBI Taxonomy" id="113653"/>
    <lineage>
        <taxon>Archaea</taxon>
        <taxon>Methanobacteriati</taxon>
        <taxon>Methanobacteriota</taxon>
        <taxon>Archaeoglobi</taxon>
        <taxon>Archaeoglobales</taxon>
        <taxon>Archaeoglobaceae</taxon>
        <taxon>Geoglobus</taxon>
    </lineage>
</organism>
<dbReference type="InterPro" id="IPR043147">
    <property type="entry name" value="Penicillin_amidase_A-knob"/>
</dbReference>
<dbReference type="InterPro" id="IPR029055">
    <property type="entry name" value="Ntn_hydrolases_N"/>
</dbReference>
<sequence>MRLPPLRRGQFVALLSIALLMIIVTPMTLYLDLFSPFGKFWKYSDFQSIELSTPYGKARIEYDDYGNPTITADNMESLFYAAGYVQAKDRLFQMDLQRRLMRGELSEVFGESLNETDEFYIKMDFVSAAEATWKYFENSEFAPLLKAYCDGVNDYISNGELPIEFKLLNYKPDPWTPVDTFLVNKLIAWGLTGDFWDLERAYILKNLPEAEELYPPALNHSYPIIYQNIPNINKSLLDWLRNFERDDDAGSNNWIVSGKYTASGEPMLANDPHLSLRVPPVWYRMNLKAGDFEVWGVTFPGIPVIVIGQNKYISWGVTNVGADVIDFYTYKFDGDRYLYKGKWLEVQKEVKTLRMLTDEGIKEKEVVVEKTIHGPLIDKYGVKVAVAWTGFSATTELRAIFGLNKAKSVSDAIEALRWFYVPAQNFVIIDRQGNTAYYPAGKYPIRYVDGKPVAGNVIFNGSRGDGEWKGFKPYGTSTWEGFVPFEKIPHLINPDFVATANQRPIFDFKYYLGDSGYFTDPYRGMRIYEMLEEKIRSGKKLTVEDFVEMQKDVYSKPAEFIVGDIKENLDRIPFSEKAKPYVDELLNWDYRMTYDSKAALVFSLFLDEYMNETFYDEFSKAGLGKDEYPKLWVLQNLDENSRWFDDIRTPGKENKWDIIARAMDRAVEKIEKNGYEKYGDLNKLVVVHPFSPKVLFLNYPVLEMNGSKYTVYNFRYNYKPDQAGSSWRMITTFENAKAIMYGVIPGGNSGNYFSKHYDDQIEMWRDCRYIVTEVGE</sequence>
<dbReference type="Gene3D" id="2.30.120.10">
    <property type="match status" value="1"/>
</dbReference>
<dbReference type="STRING" id="113653.GAH_01614"/>
<gene>
    <name evidence="5" type="ORF">GAH_01614</name>
</gene>
<feature type="transmembrane region" description="Helical" evidence="4">
    <location>
        <begin position="12"/>
        <end position="31"/>
    </location>
</feature>
<dbReference type="EMBL" id="CP011267">
    <property type="protein sequence ID" value="AKG91099.1"/>
    <property type="molecule type" value="Genomic_DNA"/>
</dbReference>
<evidence type="ECO:0000256" key="2">
    <source>
        <dbReference type="ARBA" id="ARBA00022801"/>
    </source>
</evidence>
<dbReference type="GO" id="GO:0017000">
    <property type="term" value="P:antibiotic biosynthetic process"/>
    <property type="evidence" value="ECO:0007669"/>
    <property type="project" value="InterPro"/>
</dbReference>
<dbReference type="OrthoDB" id="56056at2157"/>
<dbReference type="Gene3D" id="1.10.1400.10">
    <property type="match status" value="1"/>
</dbReference>
<dbReference type="PANTHER" id="PTHR34218:SF4">
    <property type="entry name" value="ACYL-HOMOSERINE LACTONE ACYLASE QUIP"/>
    <property type="match status" value="1"/>
</dbReference>
<dbReference type="InterPro" id="IPR023343">
    <property type="entry name" value="Penicillin_amidase_dom1"/>
</dbReference>
<dbReference type="GO" id="GO:0008953">
    <property type="term" value="F:penicillin amidase activity"/>
    <property type="evidence" value="ECO:0007669"/>
    <property type="project" value="UniProtKB-EC"/>
</dbReference>